<dbReference type="InterPro" id="IPR013022">
    <property type="entry name" value="Xyl_isomerase-like_TIM-brl"/>
</dbReference>
<proteinExistence type="predicted"/>
<evidence type="ECO:0000313" key="3">
    <source>
        <dbReference type="Proteomes" id="UP000283523"/>
    </source>
</evidence>
<dbReference type="Proteomes" id="UP000283523">
    <property type="component" value="Unassembled WGS sequence"/>
</dbReference>
<keyword evidence="3" id="KW-1185">Reference proteome</keyword>
<dbReference type="InterPro" id="IPR050312">
    <property type="entry name" value="IolE/XylAMocC-like"/>
</dbReference>
<feature type="domain" description="Xylose isomerase-like TIM barrel" evidence="1">
    <location>
        <begin position="57"/>
        <end position="269"/>
    </location>
</feature>
<name>A0A418M027_9BACT</name>
<dbReference type="PANTHER" id="PTHR12110">
    <property type="entry name" value="HYDROXYPYRUVATE ISOMERASE"/>
    <property type="match status" value="1"/>
</dbReference>
<dbReference type="GO" id="GO:0016853">
    <property type="term" value="F:isomerase activity"/>
    <property type="evidence" value="ECO:0007669"/>
    <property type="project" value="UniProtKB-KW"/>
</dbReference>
<dbReference type="EMBL" id="QXED01000009">
    <property type="protein sequence ID" value="RIV19031.1"/>
    <property type="molecule type" value="Genomic_DNA"/>
</dbReference>
<evidence type="ECO:0000259" key="1">
    <source>
        <dbReference type="Pfam" id="PF01261"/>
    </source>
</evidence>
<organism evidence="2 3">
    <name type="scientific">Fibrisoma montanum</name>
    <dbReference type="NCBI Taxonomy" id="2305895"/>
    <lineage>
        <taxon>Bacteria</taxon>
        <taxon>Pseudomonadati</taxon>
        <taxon>Bacteroidota</taxon>
        <taxon>Cytophagia</taxon>
        <taxon>Cytophagales</taxon>
        <taxon>Spirosomataceae</taxon>
        <taxon>Fibrisoma</taxon>
    </lineage>
</organism>
<dbReference type="AlphaFoldDB" id="A0A418M027"/>
<comment type="caution">
    <text evidence="2">The sequence shown here is derived from an EMBL/GenBank/DDBJ whole genome shotgun (WGS) entry which is preliminary data.</text>
</comment>
<dbReference type="Pfam" id="PF01261">
    <property type="entry name" value="AP_endonuc_2"/>
    <property type="match status" value="1"/>
</dbReference>
<evidence type="ECO:0000313" key="2">
    <source>
        <dbReference type="EMBL" id="RIV19031.1"/>
    </source>
</evidence>
<dbReference type="Gene3D" id="3.20.20.150">
    <property type="entry name" value="Divalent-metal-dependent TIM barrel enzymes"/>
    <property type="match status" value="1"/>
</dbReference>
<dbReference type="InterPro" id="IPR036237">
    <property type="entry name" value="Xyl_isomerase-like_sf"/>
</dbReference>
<dbReference type="PANTHER" id="PTHR12110:SF41">
    <property type="entry name" value="INOSOSE DEHYDRATASE"/>
    <property type="match status" value="1"/>
</dbReference>
<gene>
    <name evidence="2" type="ORF">DYU11_26400</name>
</gene>
<protein>
    <submittedName>
        <fullName evidence="2">Sugar phosphate isomerase/epimerase</fullName>
    </submittedName>
</protein>
<dbReference type="SUPFAM" id="SSF51658">
    <property type="entry name" value="Xylose isomerase-like"/>
    <property type="match status" value="1"/>
</dbReference>
<accession>A0A418M027</accession>
<dbReference type="RefSeq" id="WP_119670742.1">
    <property type="nucleotide sequence ID" value="NZ_QXED01000009.1"/>
</dbReference>
<reference evidence="2 3" key="1">
    <citation type="submission" date="2018-08" db="EMBL/GenBank/DDBJ databases">
        <title>Fibrisoma montanum sp. nov., isolated from Danxia mountain soil.</title>
        <authorList>
            <person name="Huang Y."/>
        </authorList>
    </citation>
    <scope>NUCLEOTIDE SEQUENCE [LARGE SCALE GENOMIC DNA]</scope>
    <source>
        <strain evidence="2 3">HYT19</strain>
    </source>
</reference>
<dbReference type="OrthoDB" id="9798407at2"/>
<sequence length="296" mass="33236">MSLTHKISRNQFLRTSALAASATFLTGRVAFGKPLDKVGLQLYTLRNELSKDVEGTLKKVAEIGYKEVETFGYADGKFFGKSPKEFKQLLDSLGLSAVSGHYLVGSAMPAVKGTLTNGWEQAINDAKEVGLKYMICAFLFPNERKTLDDYKRYVDLFNKSGEATKKQGIQFGYHNHDFEFQPVDGQMPYDLLLKGTDPKLVKMELDLYWVVFAGKDPVDMFKQNPGRFPLVHLKDMEKSSERAFAEVGTGSINFQRIMDARKTAGIEHFFVEQDVCKRPPLDCIATSFANVKKLTV</sequence>
<keyword evidence="2" id="KW-0413">Isomerase</keyword>